<proteinExistence type="predicted"/>
<dbReference type="Gene3D" id="3.40.50.1820">
    <property type="entry name" value="alpha/beta hydrolase"/>
    <property type="match status" value="1"/>
</dbReference>
<organism evidence="1 2">
    <name type="scientific">Kutzneria kofuensis</name>
    <dbReference type="NCBI Taxonomy" id="103725"/>
    <lineage>
        <taxon>Bacteria</taxon>
        <taxon>Bacillati</taxon>
        <taxon>Actinomycetota</taxon>
        <taxon>Actinomycetes</taxon>
        <taxon>Pseudonocardiales</taxon>
        <taxon>Pseudonocardiaceae</taxon>
        <taxon>Kutzneria</taxon>
    </lineage>
</organism>
<protein>
    <submittedName>
        <fullName evidence="1">Pimeloyl-ACP methyl ester carboxylesterase</fullName>
    </submittedName>
</protein>
<dbReference type="AlphaFoldDB" id="A0A7W9KI59"/>
<reference evidence="1 2" key="1">
    <citation type="submission" date="2020-08" db="EMBL/GenBank/DDBJ databases">
        <title>Sequencing the genomes of 1000 actinobacteria strains.</title>
        <authorList>
            <person name="Klenk H.-P."/>
        </authorList>
    </citation>
    <scope>NUCLEOTIDE SEQUENCE [LARGE SCALE GENOMIC DNA]</scope>
    <source>
        <strain evidence="1 2">DSM 43851</strain>
    </source>
</reference>
<gene>
    <name evidence="1" type="ORF">BJ998_004238</name>
</gene>
<sequence length="252" mass="26268">MTGSLPSGLRWQGHGRDVPVTLVAPGLGATPGEARIPASGLSGTRVVVTFPSHGDAADAPAGYWTYRTISADLERVADEVDATRAVGVSMGAGGLTALLTRRPDRFDRIALLLPAALDKPRATPAMWAFEQLADAVEAGDVDGLRRLVAAEVPDGVAVGEHISSRVDALLRLGGALRTLPEQVPTNDAALLRNVGASVLVIGAVGDPLHPEQVARDVAAALPNGRLELIDSPAPLLTHRREVRSLLVDFFAG</sequence>
<dbReference type="SUPFAM" id="SSF53474">
    <property type="entry name" value="alpha/beta-Hydrolases"/>
    <property type="match status" value="1"/>
</dbReference>
<name>A0A7W9KI59_9PSEU</name>
<comment type="caution">
    <text evidence="1">The sequence shown here is derived from an EMBL/GenBank/DDBJ whole genome shotgun (WGS) entry which is preliminary data.</text>
</comment>
<dbReference type="RefSeq" id="WP_184864158.1">
    <property type="nucleotide sequence ID" value="NZ_JACHIR010000001.1"/>
</dbReference>
<dbReference type="EMBL" id="JACHIR010000001">
    <property type="protein sequence ID" value="MBB5893042.1"/>
    <property type="molecule type" value="Genomic_DNA"/>
</dbReference>
<accession>A0A7W9KI59</accession>
<evidence type="ECO:0000313" key="1">
    <source>
        <dbReference type="EMBL" id="MBB5893042.1"/>
    </source>
</evidence>
<dbReference type="Proteomes" id="UP000585638">
    <property type="component" value="Unassembled WGS sequence"/>
</dbReference>
<evidence type="ECO:0000313" key="2">
    <source>
        <dbReference type="Proteomes" id="UP000585638"/>
    </source>
</evidence>
<dbReference type="InterPro" id="IPR029058">
    <property type="entry name" value="AB_hydrolase_fold"/>
</dbReference>
<keyword evidence="2" id="KW-1185">Reference proteome</keyword>